<dbReference type="EMBL" id="BAABRR010000012">
    <property type="protein sequence ID" value="GAA5519666.1"/>
    <property type="molecule type" value="Genomic_DNA"/>
</dbReference>
<feature type="region of interest" description="Disordered" evidence="6">
    <location>
        <begin position="881"/>
        <end position="921"/>
    </location>
</feature>
<comment type="subcellular location">
    <subcellularLocation>
        <location evidence="5">Cell membrane</location>
        <topology evidence="5">Multi-pass membrane protein</topology>
    </subcellularLocation>
</comment>
<organism evidence="7 8">
    <name type="scientific">Demequina sediminis</name>
    <dbReference type="NCBI Taxonomy" id="1930058"/>
    <lineage>
        <taxon>Bacteria</taxon>
        <taxon>Bacillati</taxon>
        <taxon>Actinomycetota</taxon>
        <taxon>Actinomycetes</taxon>
        <taxon>Micrococcales</taxon>
        <taxon>Demequinaceae</taxon>
        <taxon>Demequina</taxon>
    </lineage>
</organism>
<sequence length="1014" mass="109885">MTFDDDRPARPVRPAPVPQRRSPLAITAVVMGVLVLVGIAVANLWTEVAWYQQVGFTDVWRIQWIARIVLFLGAGLLAALVIWLNLWVAKRVRPARTGGRSQLDQMREQIAPLERLAMIALPAVIGLVTGLAVSSQWETVVAWMNHVEFGVEDPQFGQDVSFYVFTLPLLNLVVTLVLTLAVISTLIAGFVHLLYGGIAGTGRSYVASKGARIQLAVLGAIVMLSIAANYWLDRYGLLTKSGERFYGAAYTDVNAILPSRSILAGIAVIVALVFLVVIWRGDWRIPAIGIGLMVLSAVAIGGIYPAIVQRFQVAPNEQEFEAPFIQRNIDATRFAYGIDEVETTPYRATTEAEADALRSDADTTAQIRLLDPNIVSPAFQQLQQNKQYYNFADLLNVDRYEIDGELQDTVIAVRELNLDGLGTESRNWVNDHTVFTHGFGVVAAYGNRTTVDGQPSFFEGGIPSRGELGEYEPRIYFGRTLPDYSIVGAPAGTAPWELDFPDDDSATGQVNTTYTGDGGPSIGSMFAKLMYAIRLGEEQILFSDRVTPESQILYYRDPVERVSRVAPYLELDATTYPAVVDGRVVWVVDGYTTTDQFPYSAPISSDTLFARQSEVPVTGTVLNYVRNSVKATVDAYDGTVTLYAWDAEDPILQTWQNVFPTSLQPMSDISGDLMSHLRYPEDLFSIQRFQLTRYHVTDASSFYSGQDFWRSPADPTDDTRLQPPYYLTLQMPDQEEPSFSLTSNFIQGGDNPRNILTGYLAVNSETGSTEGQVDEDYGTLRLLELPRDTTIPGPGQVQNNFNSNADAQETLNLLRQGETDVVNGNLLTLPVGGGLLYVQPVYVQSKEGTRVPLLRKVFVSFGDQVGFADTLPEALDQVFGAGAGEGAAGSDPDDGVGAEPDPDTGEEQEPDPGTGTGGELDPAAEAALRDALDRANQAIQDGEAALAEGDFAAYGEAQERLQDAITDALEAEAILAGATPSGASGEGSSSPSATPSAAPSATAEASPEPEIVSP</sequence>
<dbReference type="HAMAP" id="MF_01600">
    <property type="entry name" value="UPF0182"/>
    <property type="match status" value="1"/>
</dbReference>
<accession>A0ABP9WIL2</accession>
<proteinExistence type="inferred from homology"/>
<keyword evidence="4 5" id="KW-0472">Membrane</keyword>
<evidence type="ECO:0000256" key="3">
    <source>
        <dbReference type="ARBA" id="ARBA00022989"/>
    </source>
</evidence>
<dbReference type="Proteomes" id="UP001426770">
    <property type="component" value="Unassembled WGS sequence"/>
</dbReference>
<keyword evidence="3 5" id="KW-1133">Transmembrane helix</keyword>
<evidence type="ECO:0000256" key="5">
    <source>
        <dbReference type="HAMAP-Rule" id="MF_01600"/>
    </source>
</evidence>
<reference evidence="7 8" key="1">
    <citation type="submission" date="2024-02" db="EMBL/GenBank/DDBJ databases">
        <title>Lysinimicrobium sediminis NBRC 112286.</title>
        <authorList>
            <person name="Ichikawa N."/>
            <person name="Katano-Makiyama Y."/>
            <person name="Hidaka K."/>
        </authorList>
    </citation>
    <scope>NUCLEOTIDE SEQUENCE [LARGE SCALE GENOMIC DNA]</scope>
    <source>
        <strain evidence="7 8">NBRC 112286</strain>
    </source>
</reference>
<keyword evidence="8" id="KW-1185">Reference proteome</keyword>
<dbReference type="PANTHER" id="PTHR39344:SF1">
    <property type="entry name" value="UPF0182 PROTEIN SLL1060"/>
    <property type="match status" value="1"/>
</dbReference>
<feature type="transmembrane region" description="Helical" evidence="5">
    <location>
        <begin position="261"/>
        <end position="279"/>
    </location>
</feature>
<keyword evidence="2 5" id="KW-0812">Transmembrane</keyword>
<feature type="transmembrane region" description="Helical" evidence="5">
    <location>
        <begin position="116"/>
        <end position="137"/>
    </location>
</feature>
<dbReference type="PANTHER" id="PTHR39344">
    <property type="entry name" value="UPF0182 PROTEIN SLL1060"/>
    <property type="match status" value="1"/>
</dbReference>
<feature type="transmembrane region" description="Helical" evidence="5">
    <location>
        <begin position="65"/>
        <end position="88"/>
    </location>
</feature>
<feature type="transmembrane region" description="Helical" evidence="5">
    <location>
        <begin position="286"/>
        <end position="307"/>
    </location>
</feature>
<evidence type="ECO:0000256" key="2">
    <source>
        <dbReference type="ARBA" id="ARBA00022692"/>
    </source>
</evidence>
<keyword evidence="1 5" id="KW-1003">Cell membrane</keyword>
<gene>
    <name evidence="7" type="ORF">Lsed01_02118</name>
</gene>
<feature type="compositionally biased region" description="Acidic residues" evidence="6">
    <location>
        <begin position="891"/>
        <end position="910"/>
    </location>
</feature>
<evidence type="ECO:0000256" key="6">
    <source>
        <dbReference type="SAM" id="MobiDB-lite"/>
    </source>
</evidence>
<protein>
    <recommendedName>
        <fullName evidence="5">UPF0182 protein Lsed01_02118</fullName>
    </recommendedName>
</protein>
<evidence type="ECO:0000256" key="4">
    <source>
        <dbReference type="ARBA" id="ARBA00023136"/>
    </source>
</evidence>
<feature type="region of interest" description="Disordered" evidence="6">
    <location>
        <begin position="976"/>
        <end position="1014"/>
    </location>
</feature>
<name>A0ABP9WIL2_9MICO</name>
<evidence type="ECO:0000256" key="1">
    <source>
        <dbReference type="ARBA" id="ARBA00022475"/>
    </source>
</evidence>
<feature type="transmembrane region" description="Helical" evidence="5">
    <location>
        <begin position="215"/>
        <end position="232"/>
    </location>
</feature>
<comment type="caution">
    <text evidence="7">The sequence shown here is derived from an EMBL/GenBank/DDBJ whole genome shotgun (WGS) entry which is preliminary data.</text>
</comment>
<feature type="transmembrane region" description="Helical" evidence="5">
    <location>
        <begin position="23"/>
        <end position="45"/>
    </location>
</feature>
<dbReference type="InterPro" id="IPR005372">
    <property type="entry name" value="UPF0182"/>
</dbReference>
<evidence type="ECO:0000313" key="7">
    <source>
        <dbReference type="EMBL" id="GAA5519666.1"/>
    </source>
</evidence>
<comment type="similarity">
    <text evidence="5">Belongs to the UPF0182 family.</text>
</comment>
<dbReference type="Pfam" id="PF03699">
    <property type="entry name" value="UPF0182"/>
    <property type="match status" value="1"/>
</dbReference>
<evidence type="ECO:0000313" key="8">
    <source>
        <dbReference type="Proteomes" id="UP001426770"/>
    </source>
</evidence>
<feature type="transmembrane region" description="Helical" evidence="5">
    <location>
        <begin position="169"/>
        <end position="195"/>
    </location>
</feature>